<organism evidence="5 6">
    <name type="scientific">Paecilomyces lecythidis</name>
    <dbReference type="NCBI Taxonomy" id="3004212"/>
    <lineage>
        <taxon>Eukaryota</taxon>
        <taxon>Fungi</taxon>
        <taxon>Dikarya</taxon>
        <taxon>Ascomycota</taxon>
        <taxon>Pezizomycotina</taxon>
        <taxon>Eurotiomycetes</taxon>
        <taxon>Eurotiomycetidae</taxon>
        <taxon>Eurotiales</taxon>
        <taxon>Thermoascaceae</taxon>
        <taxon>Paecilomyces</taxon>
    </lineage>
</organism>
<dbReference type="SUPFAM" id="SSF48264">
    <property type="entry name" value="Cytochrome P450"/>
    <property type="match status" value="1"/>
</dbReference>
<keyword evidence="6" id="KW-1185">Reference proteome</keyword>
<dbReference type="EMBL" id="JAVDPF010000024">
    <property type="protein sequence ID" value="KAL1872505.1"/>
    <property type="molecule type" value="Genomic_DNA"/>
</dbReference>
<evidence type="ECO:0008006" key="7">
    <source>
        <dbReference type="Google" id="ProtNLM"/>
    </source>
</evidence>
<evidence type="ECO:0000256" key="1">
    <source>
        <dbReference type="ARBA" id="ARBA00010617"/>
    </source>
</evidence>
<dbReference type="InterPro" id="IPR050364">
    <property type="entry name" value="Cytochrome_P450_fung"/>
</dbReference>
<gene>
    <name evidence="5" type="ORF">Plec18167_006623</name>
</gene>
<keyword evidence="3" id="KW-0560">Oxidoreductase</keyword>
<keyword evidence="2" id="KW-0479">Metal-binding</keyword>
<comment type="caution">
    <text evidence="5">The sequence shown here is derived from an EMBL/GenBank/DDBJ whole genome shotgun (WGS) entry which is preliminary data.</text>
</comment>
<dbReference type="InterPro" id="IPR001128">
    <property type="entry name" value="Cyt_P450"/>
</dbReference>
<dbReference type="PANTHER" id="PTHR46300:SF9">
    <property type="entry name" value="P450, PUTATIVE-RELATED"/>
    <property type="match status" value="1"/>
</dbReference>
<protein>
    <recommendedName>
        <fullName evidence="7">Cytochrome P450</fullName>
    </recommendedName>
</protein>
<dbReference type="InterPro" id="IPR036396">
    <property type="entry name" value="Cyt_P450_sf"/>
</dbReference>
<keyword evidence="4" id="KW-0408">Iron</keyword>
<evidence type="ECO:0000256" key="2">
    <source>
        <dbReference type="ARBA" id="ARBA00022723"/>
    </source>
</evidence>
<sequence length="348" mass="38939">MTMFCYGTRFSSVTDPLLHQILEDASTIASFRSTNCNAQDFMPYLRYVPNGRRIAKAIEVRARRDKWLTTMLENVRISLTTRMGLKKSVAEMLLTDDQDGLTKVDVKTILGGLMSGGFETIFSTAIITIGFLSSVEGQAIQKKAYDDILSVYGTPENAFEACITEEKCIYVSALVKEALRFYPPLKLLPARQTYKDFVYQGSHIPKGVLIYVNAQAANRDTNVYGPDAGQFKPDRWIEKTHDIPPPYHFAFGAGGRMCTAVNFSNRVLYAIFLRLIVAFDVRESKISPPNIHYIDYKRDPTEANAIPCDFNVRLTPRNEKVLRGVLDRLKAQSVCVESESGAAVASCP</sequence>
<accession>A0ABR3XA17</accession>
<proteinExistence type="inferred from homology"/>
<comment type="similarity">
    <text evidence="1">Belongs to the cytochrome P450 family.</text>
</comment>
<evidence type="ECO:0000256" key="3">
    <source>
        <dbReference type="ARBA" id="ARBA00023002"/>
    </source>
</evidence>
<dbReference type="PANTHER" id="PTHR46300">
    <property type="entry name" value="P450, PUTATIVE (EUROFUNG)-RELATED-RELATED"/>
    <property type="match status" value="1"/>
</dbReference>
<dbReference type="InterPro" id="IPR002397">
    <property type="entry name" value="Cyt_P450_B"/>
</dbReference>
<name>A0ABR3XA17_9EURO</name>
<reference evidence="5 6" key="1">
    <citation type="journal article" date="2024" name="IMA Fungus">
        <title>IMA Genome - F19 : A genome assembly and annotation guide to empower mycologists, including annotated draft genome sequences of Ceratocystis pirilliformis, Diaporthe australafricana, Fusarium ophioides, Paecilomyces lecythidis, and Sporothrix stenoceras.</title>
        <authorList>
            <person name="Aylward J."/>
            <person name="Wilson A.M."/>
            <person name="Visagie C.M."/>
            <person name="Spraker J."/>
            <person name="Barnes I."/>
            <person name="Buitendag C."/>
            <person name="Ceriani C."/>
            <person name="Del Mar Angel L."/>
            <person name="du Plessis D."/>
            <person name="Fuchs T."/>
            <person name="Gasser K."/>
            <person name="Kramer D."/>
            <person name="Li W."/>
            <person name="Munsamy K."/>
            <person name="Piso A."/>
            <person name="Price J.L."/>
            <person name="Sonnekus B."/>
            <person name="Thomas C."/>
            <person name="van der Nest A."/>
            <person name="van Dijk A."/>
            <person name="van Heerden A."/>
            <person name="van Vuuren N."/>
            <person name="Yilmaz N."/>
            <person name="Duong T.A."/>
            <person name="van der Merwe N.A."/>
            <person name="Wingfield M.J."/>
            <person name="Wingfield B.D."/>
        </authorList>
    </citation>
    <scope>NUCLEOTIDE SEQUENCE [LARGE SCALE GENOMIC DNA]</scope>
    <source>
        <strain evidence="5 6">CMW 18167</strain>
    </source>
</reference>
<evidence type="ECO:0000256" key="4">
    <source>
        <dbReference type="ARBA" id="ARBA00023004"/>
    </source>
</evidence>
<dbReference type="PRINTS" id="PR00359">
    <property type="entry name" value="BP450"/>
</dbReference>
<dbReference type="Proteomes" id="UP001583193">
    <property type="component" value="Unassembled WGS sequence"/>
</dbReference>
<dbReference type="Pfam" id="PF00067">
    <property type="entry name" value="p450"/>
    <property type="match status" value="1"/>
</dbReference>
<evidence type="ECO:0000313" key="5">
    <source>
        <dbReference type="EMBL" id="KAL1872505.1"/>
    </source>
</evidence>
<evidence type="ECO:0000313" key="6">
    <source>
        <dbReference type="Proteomes" id="UP001583193"/>
    </source>
</evidence>
<dbReference type="Gene3D" id="1.10.630.10">
    <property type="entry name" value="Cytochrome P450"/>
    <property type="match status" value="1"/>
</dbReference>